<protein>
    <submittedName>
        <fullName evidence="1">17608_t:CDS:1</fullName>
    </submittedName>
</protein>
<feature type="non-terminal residue" evidence="1">
    <location>
        <position position="1"/>
    </location>
</feature>
<name>A0ACA9PLN0_9GLOM</name>
<reference evidence="1" key="1">
    <citation type="submission" date="2021-06" db="EMBL/GenBank/DDBJ databases">
        <authorList>
            <person name="Kallberg Y."/>
            <person name="Tangrot J."/>
            <person name="Rosling A."/>
        </authorList>
    </citation>
    <scope>NUCLEOTIDE SEQUENCE</scope>
    <source>
        <strain evidence="1">28 12/20/2015</strain>
    </source>
</reference>
<organism evidence="1 2">
    <name type="scientific">Cetraspora pellucida</name>
    <dbReference type="NCBI Taxonomy" id="1433469"/>
    <lineage>
        <taxon>Eukaryota</taxon>
        <taxon>Fungi</taxon>
        <taxon>Fungi incertae sedis</taxon>
        <taxon>Mucoromycota</taxon>
        <taxon>Glomeromycotina</taxon>
        <taxon>Glomeromycetes</taxon>
        <taxon>Diversisporales</taxon>
        <taxon>Gigasporaceae</taxon>
        <taxon>Cetraspora</taxon>
    </lineage>
</organism>
<accession>A0ACA9PLN0</accession>
<feature type="non-terminal residue" evidence="1">
    <location>
        <position position="60"/>
    </location>
</feature>
<evidence type="ECO:0000313" key="1">
    <source>
        <dbReference type="EMBL" id="CAG8712238.1"/>
    </source>
</evidence>
<proteinExistence type="predicted"/>
<gene>
    <name evidence="1" type="ORF">SPELUC_LOCUS11892</name>
</gene>
<dbReference type="EMBL" id="CAJVPW010026396">
    <property type="protein sequence ID" value="CAG8712238.1"/>
    <property type="molecule type" value="Genomic_DNA"/>
</dbReference>
<evidence type="ECO:0000313" key="2">
    <source>
        <dbReference type="Proteomes" id="UP000789366"/>
    </source>
</evidence>
<dbReference type="Proteomes" id="UP000789366">
    <property type="component" value="Unassembled WGS sequence"/>
</dbReference>
<keyword evidence="2" id="KW-1185">Reference proteome</keyword>
<sequence>LNISEPEFDADYSTGEEDPREEKKKLNISRVKKGLLPKLPEIPKIPTAELIPVDEDKDSQ</sequence>
<comment type="caution">
    <text evidence="1">The sequence shown here is derived from an EMBL/GenBank/DDBJ whole genome shotgun (WGS) entry which is preliminary data.</text>
</comment>